<feature type="transmembrane region" description="Helical" evidence="10">
    <location>
        <begin position="411"/>
        <end position="431"/>
    </location>
</feature>
<dbReference type="PROSITE" id="PS50005">
    <property type="entry name" value="TPR"/>
    <property type="match status" value="1"/>
</dbReference>
<keyword evidence="4 12" id="KW-0808">Transferase</keyword>
<keyword evidence="5 10" id="KW-0812">Transmembrane</keyword>
<evidence type="ECO:0000256" key="6">
    <source>
        <dbReference type="ARBA" id="ARBA00022989"/>
    </source>
</evidence>
<evidence type="ECO:0000256" key="1">
    <source>
        <dbReference type="ARBA" id="ARBA00004651"/>
    </source>
</evidence>
<evidence type="ECO:0000256" key="3">
    <source>
        <dbReference type="ARBA" id="ARBA00022676"/>
    </source>
</evidence>
<evidence type="ECO:0000259" key="11">
    <source>
        <dbReference type="Pfam" id="PF13231"/>
    </source>
</evidence>
<dbReference type="InterPro" id="IPR050297">
    <property type="entry name" value="LipidA_mod_glycosyltrf_83"/>
</dbReference>
<feature type="region of interest" description="Disordered" evidence="9">
    <location>
        <begin position="1"/>
        <end position="23"/>
    </location>
</feature>
<keyword evidence="7 10" id="KW-0472">Membrane</keyword>
<dbReference type="Proteomes" id="UP001594351">
    <property type="component" value="Unassembled WGS sequence"/>
</dbReference>
<evidence type="ECO:0000256" key="2">
    <source>
        <dbReference type="ARBA" id="ARBA00022475"/>
    </source>
</evidence>
<evidence type="ECO:0000313" key="12">
    <source>
        <dbReference type="EMBL" id="MFC1851879.1"/>
    </source>
</evidence>
<evidence type="ECO:0000256" key="7">
    <source>
        <dbReference type="ARBA" id="ARBA00023136"/>
    </source>
</evidence>
<feature type="transmembrane region" description="Helical" evidence="10">
    <location>
        <begin position="220"/>
        <end position="236"/>
    </location>
</feature>
<keyword evidence="8" id="KW-0802">TPR repeat</keyword>
<dbReference type="Gene3D" id="1.25.40.10">
    <property type="entry name" value="Tetratricopeptide repeat domain"/>
    <property type="match status" value="2"/>
</dbReference>
<dbReference type="InterPro" id="IPR011990">
    <property type="entry name" value="TPR-like_helical_dom_sf"/>
</dbReference>
<dbReference type="EC" id="2.4.-.-" evidence="12"/>
<comment type="caution">
    <text evidence="12">The sequence shown here is derived from an EMBL/GenBank/DDBJ whole genome shotgun (WGS) entry which is preliminary data.</text>
</comment>
<feature type="transmembrane region" description="Helical" evidence="10">
    <location>
        <begin position="40"/>
        <end position="60"/>
    </location>
</feature>
<keyword evidence="3 12" id="KW-0328">Glycosyltransferase</keyword>
<evidence type="ECO:0000256" key="9">
    <source>
        <dbReference type="SAM" id="MobiDB-lite"/>
    </source>
</evidence>
<keyword evidence="6 10" id="KW-1133">Transmembrane helix</keyword>
<reference evidence="12 13" key="1">
    <citation type="submission" date="2024-09" db="EMBL/GenBank/DDBJ databases">
        <title>Laminarin stimulates single cell rates of sulfate reduction while oxygen inhibits transcriptomic activity in coastal marine sediment.</title>
        <authorList>
            <person name="Lindsay M."/>
            <person name="Orcutt B."/>
            <person name="Emerson D."/>
            <person name="Stepanauskas R."/>
            <person name="D'Angelo T."/>
        </authorList>
    </citation>
    <scope>NUCLEOTIDE SEQUENCE [LARGE SCALE GENOMIC DNA]</scope>
    <source>
        <strain evidence="12">SAG AM-311-K15</strain>
    </source>
</reference>
<evidence type="ECO:0000256" key="8">
    <source>
        <dbReference type="PROSITE-ProRule" id="PRU00339"/>
    </source>
</evidence>
<evidence type="ECO:0000256" key="5">
    <source>
        <dbReference type="ARBA" id="ARBA00022692"/>
    </source>
</evidence>
<accession>A0ABV6Z0B0</accession>
<feature type="transmembrane region" description="Helical" evidence="10">
    <location>
        <begin position="149"/>
        <end position="167"/>
    </location>
</feature>
<feature type="transmembrane region" description="Helical" evidence="10">
    <location>
        <begin position="122"/>
        <end position="142"/>
    </location>
</feature>
<dbReference type="PANTHER" id="PTHR33908">
    <property type="entry name" value="MANNOSYLTRANSFERASE YKCB-RELATED"/>
    <property type="match status" value="1"/>
</dbReference>
<sequence>MSKKKKRRKRINEPKTKAQSSVQHTAQVEKVTPMLPQPEGLHLPMLLFIFLLAFTIRAIFIHQQSEHNPVFYYPAMDEAYHDQWAQTLIQGKTFQPGQPYFRAPLYPISLAIFYQLLGRDLYWIRMCQAALGALSCVLIFLLARSFCSLKSSIMAAVLSALYAPLIYFDAQLLITGVAVFLNVMLLIFLLQARVGRHTFLLWFLAGLVCGLSAITRPNILIFFPVVIVYAFTVRHADHKRLPQKWQHILLFLAGMLVIIAPVTIRNYVESHDFVPISSQGGVNFYIGNNPRADGKTAIVPGTRADWWGGYEDSRNIAFKALGETAKDSQISRFWYGEALKFITTEPKQWSKLMVRKILYLVGSHEISNNSTIPFMAQYASIYRWLPINFMILAPFGLLGLGLLCGKRDYRLILPCYFLTYSLSIVLFFVTARYRIPLIPALAIGCGYCLDLFYSWWKNNQYKTILIVCLALSALFGLVNHPGQPRYDFAQAHFDLGVSYAYRGDSTSAILEYIKALNMNSSWDSPAYNLAIIYEEKNDVDQARRFYQEALMRNMKNWRAAHRWSKLELQDQNVSKALDLVDLAIQADPEEAQNHYLRGHCLMALARYEEAETSFQSCLDYDATFTNCLIYQAVSLLEQHKDATAKKLLQDILNTDPDNELALRFMKLLQIDIPDK</sequence>
<evidence type="ECO:0000256" key="4">
    <source>
        <dbReference type="ARBA" id="ARBA00022679"/>
    </source>
</evidence>
<feature type="compositionally biased region" description="Basic residues" evidence="9">
    <location>
        <begin position="1"/>
        <end position="10"/>
    </location>
</feature>
<dbReference type="Pfam" id="PF13231">
    <property type="entry name" value="PMT_2"/>
    <property type="match status" value="1"/>
</dbReference>
<feature type="transmembrane region" description="Helical" evidence="10">
    <location>
        <begin position="248"/>
        <end position="268"/>
    </location>
</feature>
<evidence type="ECO:0000313" key="13">
    <source>
        <dbReference type="Proteomes" id="UP001594351"/>
    </source>
</evidence>
<keyword evidence="13" id="KW-1185">Reference proteome</keyword>
<name>A0ABV6Z0B0_UNCC1</name>
<gene>
    <name evidence="12" type="ORF">ACFL27_16935</name>
</gene>
<comment type="subcellular location">
    <subcellularLocation>
        <location evidence="1">Cell membrane</location>
        <topology evidence="1">Multi-pass membrane protein</topology>
    </subcellularLocation>
</comment>
<dbReference type="SUPFAM" id="SSF48452">
    <property type="entry name" value="TPR-like"/>
    <property type="match status" value="1"/>
</dbReference>
<evidence type="ECO:0000256" key="10">
    <source>
        <dbReference type="SAM" id="Phobius"/>
    </source>
</evidence>
<protein>
    <submittedName>
        <fullName evidence="12">Glycosyltransferase family 39 protein</fullName>
        <ecNumber evidence="12">2.4.-.-</ecNumber>
    </submittedName>
</protein>
<dbReference type="GO" id="GO:0016757">
    <property type="term" value="F:glycosyltransferase activity"/>
    <property type="evidence" value="ECO:0007669"/>
    <property type="project" value="UniProtKB-KW"/>
</dbReference>
<keyword evidence="2" id="KW-1003">Cell membrane</keyword>
<dbReference type="PANTHER" id="PTHR33908:SF11">
    <property type="entry name" value="MEMBRANE PROTEIN"/>
    <property type="match status" value="1"/>
</dbReference>
<feature type="transmembrane region" description="Helical" evidence="10">
    <location>
        <begin position="437"/>
        <end position="456"/>
    </location>
</feature>
<dbReference type="SMART" id="SM00028">
    <property type="entry name" value="TPR"/>
    <property type="match status" value="4"/>
</dbReference>
<feature type="transmembrane region" description="Helical" evidence="10">
    <location>
        <begin position="384"/>
        <end position="404"/>
    </location>
</feature>
<feature type="transmembrane region" description="Helical" evidence="10">
    <location>
        <begin position="173"/>
        <end position="190"/>
    </location>
</feature>
<feature type="repeat" description="TPR" evidence="8">
    <location>
        <begin position="489"/>
        <end position="522"/>
    </location>
</feature>
<feature type="transmembrane region" description="Helical" evidence="10">
    <location>
        <begin position="463"/>
        <end position="482"/>
    </location>
</feature>
<dbReference type="EMBL" id="JBHPBY010000236">
    <property type="protein sequence ID" value="MFC1851879.1"/>
    <property type="molecule type" value="Genomic_DNA"/>
</dbReference>
<proteinExistence type="predicted"/>
<feature type="transmembrane region" description="Helical" evidence="10">
    <location>
        <begin position="197"/>
        <end position="214"/>
    </location>
</feature>
<feature type="domain" description="Glycosyltransferase RgtA/B/C/D-like" evidence="11">
    <location>
        <begin position="103"/>
        <end position="263"/>
    </location>
</feature>
<organism evidence="12 13">
    <name type="scientific">candidate division CSSED10-310 bacterium</name>
    <dbReference type="NCBI Taxonomy" id="2855610"/>
    <lineage>
        <taxon>Bacteria</taxon>
        <taxon>Bacteria division CSSED10-310</taxon>
    </lineage>
</organism>
<dbReference type="InterPro" id="IPR019734">
    <property type="entry name" value="TPR_rpt"/>
</dbReference>
<dbReference type="Pfam" id="PF13181">
    <property type="entry name" value="TPR_8"/>
    <property type="match status" value="2"/>
</dbReference>
<dbReference type="InterPro" id="IPR038731">
    <property type="entry name" value="RgtA/B/C-like"/>
</dbReference>